<dbReference type="SUPFAM" id="SSF52058">
    <property type="entry name" value="L domain-like"/>
    <property type="match status" value="1"/>
</dbReference>
<dbReference type="Pfam" id="PF09162">
    <property type="entry name" value="Tap-RNA_bind"/>
    <property type="match status" value="1"/>
</dbReference>
<evidence type="ECO:0000313" key="10">
    <source>
        <dbReference type="EMBL" id="KAG8507880.1"/>
    </source>
</evidence>
<dbReference type="FunFam" id="3.30.70.330:FF:000165">
    <property type="entry name" value="nuclear RNA export factor 1"/>
    <property type="match status" value="1"/>
</dbReference>
<gene>
    <name evidence="10" type="ORF">J0S82_014275</name>
</gene>
<dbReference type="Gene3D" id="3.80.10.10">
    <property type="entry name" value="Ribonuclease Inhibitor"/>
    <property type="match status" value="1"/>
</dbReference>
<evidence type="ECO:0000256" key="7">
    <source>
        <dbReference type="ARBA" id="ARBA00023242"/>
    </source>
</evidence>
<evidence type="ECO:0000313" key="11">
    <source>
        <dbReference type="Proteomes" id="UP000700334"/>
    </source>
</evidence>
<dbReference type="Proteomes" id="UP000700334">
    <property type="component" value="Unassembled WGS sequence"/>
</dbReference>
<name>A0A8J5ZZN3_GALPY</name>
<sequence>MPRSIPYGNRRNRRRVKLQSEDRIHVTVWQDRKSVEKEAGKKRQERALGSWFKIIIPGGIKYDKTWLMNSLRTHCRVPFTPVDFHYVKNRAQFFVQDAGAASALKEVSYKICDQKNRKICVFTSKSAVPHSVKNMLEPEVMEQLETQGGPLHPSLQLTMNKRCDVSQQALDLQSVRFDPDLVGHDIDIILNRRNCMAATLKIIEKNFPQLVSLNLCNNKLYRLDGLSDIVQMVPTVKILKLSRNMLKSTWEVGKMKGLELEELWLDGNPLCDTFPDRSSYVRSVGSPCHLSGNLNSP</sequence>
<keyword evidence="4" id="KW-0813">Transport</keyword>
<evidence type="ECO:0000256" key="1">
    <source>
        <dbReference type="ARBA" id="ARBA00004123"/>
    </source>
</evidence>
<organism evidence="10 11">
    <name type="scientific">Galemys pyrenaicus</name>
    <name type="common">Iberian desman</name>
    <name type="synonym">Pyrenean desman</name>
    <dbReference type="NCBI Taxonomy" id="202257"/>
    <lineage>
        <taxon>Eukaryota</taxon>
        <taxon>Metazoa</taxon>
        <taxon>Chordata</taxon>
        <taxon>Craniata</taxon>
        <taxon>Vertebrata</taxon>
        <taxon>Euteleostomi</taxon>
        <taxon>Mammalia</taxon>
        <taxon>Eutheria</taxon>
        <taxon>Laurasiatheria</taxon>
        <taxon>Eulipotyphla</taxon>
        <taxon>Talpidae</taxon>
        <taxon>Galemys</taxon>
    </lineage>
</organism>
<evidence type="ECO:0000256" key="6">
    <source>
        <dbReference type="ARBA" id="ARBA00022816"/>
    </source>
</evidence>
<dbReference type="Gene3D" id="3.30.70.330">
    <property type="match status" value="1"/>
</dbReference>
<comment type="caution">
    <text evidence="10">The sequence shown here is derived from an EMBL/GenBank/DDBJ whole genome shotgun (WGS) entry which is preliminary data.</text>
</comment>
<comment type="similarity">
    <text evidence="3">Belongs to the NXF family.</text>
</comment>
<dbReference type="InterPro" id="IPR001611">
    <property type="entry name" value="Leu-rich_rpt"/>
</dbReference>
<dbReference type="InterPro" id="IPR015245">
    <property type="entry name" value="Tap_RNA-bd"/>
</dbReference>
<evidence type="ECO:0000259" key="8">
    <source>
        <dbReference type="Pfam" id="PF09162"/>
    </source>
</evidence>
<evidence type="ECO:0000256" key="4">
    <source>
        <dbReference type="ARBA" id="ARBA00022448"/>
    </source>
</evidence>
<dbReference type="PANTHER" id="PTHR10662">
    <property type="entry name" value="NUCLEAR RNA EXPORT FACTOR"/>
    <property type="match status" value="1"/>
</dbReference>
<protein>
    <submittedName>
        <fullName evidence="10">Nuclear RNA export factor 2</fullName>
    </submittedName>
</protein>
<dbReference type="PROSITE" id="PS51450">
    <property type="entry name" value="LRR"/>
    <property type="match status" value="1"/>
</dbReference>
<feature type="domain" description="NXF1/2/3/5-like leucine-rich repeat" evidence="9">
    <location>
        <begin position="160"/>
        <end position="284"/>
    </location>
</feature>
<dbReference type="EMBL" id="JAGFMF010012077">
    <property type="protein sequence ID" value="KAG8507880.1"/>
    <property type="molecule type" value="Genomic_DNA"/>
</dbReference>
<dbReference type="InterPro" id="IPR032675">
    <property type="entry name" value="LRR_dom_sf"/>
</dbReference>
<evidence type="ECO:0000256" key="3">
    <source>
        <dbReference type="ARBA" id="ARBA00009285"/>
    </source>
</evidence>
<evidence type="ECO:0000256" key="2">
    <source>
        <dbReference type="ARBA" id="ARBA00004496"/>
    </source>
</evidence>
<comment type="subcellular location">
    <subcellularLocation>
        <location evidence="2">Cytoplasm</location>
    </subcellularLocation>
    <subcellularLocation>
        <location evidence="1">Nucleus</location>
    </subcellularLocation>
</comment>
<proteinExistence type="inferred from homology"/>
<feature type="domain" description="Nuclear RNA export factor Tap RNA-binding" evidence="8">
    <location>
        <begin position="51"/>
        <end position="130"/>
    </location>
</feature>
<reference evidence="10" key="1">
    <citation type="journal article" date="2021" name="Evol. Appl.">
        <title>The genome of the Pyrenean desman and the effects of bottlenecks and inbreeding on the genomic landscape of an endangered species.</title>
        <authorList>
            <person name="Escoda L."/>
            <person name="Castresana J."/>
        </authorList>
    </citation>
    <scope>NUCLEOTIDE SEQUENCE</scope>
    <source>
        <strain evidence="10">IBE-C5619</strain>
    </source>
</reference>
<dbReference type="InterPro" id="IPR012677">
    <property type="entry name" value="Nucleotide-bd_a/b_plait_sf"/>
</dbReference>
<dbReference type="PANTHER" id="PTHR10662:SF15">
    <property type="entry name" value="NUCLEAR RNA EXPORT FACTOR 5"/>
    <property type="match status" value="1"/>
</dbReference>
<dbReference type="InterPro" id="IPR035979">
    <property type="entry name" value="RBD_domain_sf"/>
</dbReference>
<dbReference type="GO" id="GO:0005737">
    <property type="term" value="C:cytoplasm"/>
    <property type="evidence" value="ECO:0007669"/>
    <property type="project" value="UniProtKB-SubCell"/>
</dbReference>
<keyword evidence="11" id="KW-1185">Reference proteome</keyword>
<keyword evidence="6" id="KW-0509">mRNA transport</keyword>
<dbReference type="SUPFAM" id="SSF54928">
    <property type="entry name" value="RNA-binding domain, RBD"/>
    <property type="match status" value="1"/>
</dbReference>
<dbReference type="GO" id="GO:0005634">
    <property type="term" value="C:nucleus"/>
    <property type="evidence" value="ECO:0007669"/>
    <property type="project" value="UniProtKB-SubCell"/>
</dbReference>
<dbReference type="InterPro" id="IPR030217">
    <property type="entry name" value="NXF_fam"/>
</dbReference>
<keyword evidence="7" id="KW-0539">Nucleus</keyword>
<dbReference type="GO" id="GO:0003723">
    <property type="term" value="F:RNA binding"/>
    <property type="evidence" value="ECO:0007669"/>
    <property type="project" value="InterPro"/>
</dbReference>
<dbReference type="AlphaFoldDB" id="A0A8J5ZZN3"/>
<dbReference type="OrthoDB" id="25872at2759"/>
<accession>A0A8J5ZZN3</accession>
<dbReference type="InterPro" id="IPR057125">
    <property type="entry name" value="NXF1/2/3/5-like_LRR"/>
</dbReference>
<dbReference type="Pfam" id="PF24048">
    <property type="entry name" value="LRR_NXF1-5"/>
    <property type="match status" value="1"/>
</dbReference>
<keyword evidence="5" id="KW-0963">Cytoplasm</keyword>
<dbReference type="GO" id="GO:0016973">
    <property type="term" value="P:poly(A)+ mRNA export from nucleus"/>
    <property type="evidence" value="ECO:0007669"/>
    <property type="project" value="TreeGrafter"/>
</dbReference>
<evidence type="ECO:0000256" key="5">
    <source>
        <dbReference type="ARBA" id="ARBA00022490"/>
    </source>
</evidence>
<evidence type="ECO:0000259" key="9">
    <source>
        <dbReference type="Pfam" id="PF24048"/>
    </source>
</evidence>